<reference evidence="6" key="1">
    <citation type="journal article" date="2014" name="Front. Microbiol.">
        <title>High frequency of phylogenetically diverse reductive dehalogenase-homologous genes in deep subseafloor sedimentary metagenomes.</title>
        <authorList>
            <person name="Kawai M."/>
            <person name="Futagami T."/>
            <person name="Toyoda A."/>
            <person name="Takaki Y."/>
            <person name="Nishi S."/>
            <person name="Hori S."/>
            <person name="Arai W."/>
            <person name="Tsubouchi T."/>
            <person name="Morono Y."/>
            <person name="Uchiyama I."/>
            <person name="Ito T."/>
            <person name="Fujiyama A."/>
            <person name="Inagaki F."/>
            <person name="Takami H."/>
        </authorList>
    </citation>
    <scope>NUCLEOTIDE SEQUENCE</scope>
    <source>
        <strain evidence="6">Expedition CK06-06</strain>
    </source>
</reference>
<protein>
    <recommendedName>
        <fullName evidence="5">AMP-binding enzyme C-terminal domain-containing protein</fullName>
    </recommendedName>
</protein>
<evidence type="ECO:0000256" key="1">
    <source>
        <dbReference type="ARBA" id="ARBA00006432"/>
    </source>
</evidence>
<dbReference type="EMBL" id="BARU01012292">
    <property type="protein sequence ID" value="GAH39391.1"/>
    <property type="molecule type" value="Genomic_DNA"/>
</dbReference>
<dbReference type="FunFam" id="3.30.300.30:FF:000008">
    <property type="entry name" value="2,3-dihydroxybenzoate-AMP ligase"/>
    <property type="match status" value="1"/>
</dbReference>
<evidence type="ECO:0000256" key="3">
    <source>
        <dbReference type="ARBA" id="ARBA00022832"/>
    </source>
</evidence>
<gene>
    <name evidence="6" type="ORF">S03H2_22730</name>
</gene>
<dbReference type="GO" id="GO:0006631">
    <property type="term" value="P:fatty acid metabolic process"/>
    <property type="evidence" value="ECO:0007669"/>
    <property type="project" value="UniProtKB-KW"/>
</dbReference>
<dbReference type="Pfam" id="PF13193">
    <property type="entry name" value="AMP-binding_C"/>
    <property type="match status" value="1"/>
</dbReference>
<proteinExistence type="inferred from homology"/>
<dbReference type="InterPro" id="IPR045851">
    <property type="entry name" value="AMP-bd_C_sf"/>
</dbReference>
<dbReference type="Gene3D" id="3.30.300.30">
    <property type="match status" value="1"/>
</dbReference>
<name>X1F185_9ZZZZ</name>
<dbReference type="GO" id="GO:0016874">
    <property type="term" value="F:ligase activity"/>
    <property type="evidence" value="ECO:0007669"/>
    <property type="project" value="UniProtKB-KW"/>
</dbReference>
<evidence type="ECO:0000256" key="4">
    <source>
        <dbReference type="ARBA" id="ARBA00023098"/>
    </source>
</evidence>
<organism evidence="6">
    <name type="scientific">marine sediment metagenome</name>
    <dbReference type="NCBI Taxonomy" id="412755"/>
    <lineage>
        <taxon>unclassified sequences</taxon>
        <taxon>metagenomes</taxon>
        <taxon>ecological metagenomes</taxon>
    </lineage>
</organism>
<dbReference type="PANTHER" id="PTHR43859">
    <property type="entry name" value="ACYL-ACTIVATING ENZYME"/>
    <property type="match status" value="1"/>
</dbReference>
<accession>X1F185</accession>
<comment type="similarity">
    <text evidence="1">Belongs to the ATP-dependent AMP-binding enzyme family.</text>
</comment>
<evidence type="ECO:0000259" key="5">
    <source>
        <dbReference type="Pfam" id="PF13193"/>
    </source>
</evidence>
<evidence type="ECO:0000313" key="6">
    <source>
        <dbReference type="EMBL" id="GAH39391.1"/>
    </source>
</evidence>
<dbReference type="AlphaFoldDB" id="X1F185"/>
<keyword evidence="3" id="KW-0276">Fatty acid metabolism</keyword>
<keyword evidence="4" id="KW-0443">Lipid metabolism</keyword>
<keyword evidence="2" id="KW-0436">Ligase</keyword>
<comment type="caution">
    <text evidence="6">The sequence shown here is derived from an EMBL/GenBank/DDBJ whole genome shotgun (WGS) entry which is preliminary data.</text>
</comment>
<evidence type="ECO:0000256" key="2">
    <source>
        <dbReference type="ARBA" id="ARBA00022598"/>
    </source>
</evidence>
<dbReference type="InterPro" id="IPR025110">
    <property type="entry name" value="AMP-bd_C"/>
</dbReference>
<feature type="domain" description="AMP-binding enzyme C-terminal" evidence="5">
    <location>
        <begin position="36"/>
        <end position="110"/>
    </location>
</feature>
<feature type="non-terminal residue" evidence="6">
    <location>
        <position position="1"/>
    </location>
</feature>
<dbReference type="SUPFAM" id="SSF56801">
    <property type="entry name" value="Acetyl-CoA synthetase-like"/>
    <property type="match status" value="1"/>
</dbReference>
<sequence>FRTGDLGVLDQHGYVIIKDRSKDIIISGGENISSVEVEDILYKHPAVLFAAVVAKPDSKWGEVPCALVELKDGAKATEAEIIAFCRTHMSGFKAPKVVVFEPVPKTSTGKIQKFLLRNQVDSAKAISA</sequence>
<dbReference type="PANTHER" id="PTHR43859:SF4">
    <property type="entry name" value="BUTANOATE--COA LIGASE AAE1-RELATED"/>
    <property type="match status" value="1"/>
</dbReference>